<sequence>MSHGLVFFLALLTGLAVGVVATAVYFIARRNRAEIEALRHPHVPGGIEEVLHALPHSAIVADPSHNVIRASESAYTSGLISKPGRLSTVIHPLAARTWRTGQPVEEVIQVPRGPFGSAELSFRVRTSMLEPRWVLVLATDVTESVRVEATRRDFVANVSHELKTPIGAVTLLAEAVKEAADDQEQVQYFSDRMLVEAGRLASLTRELIDLSRLQAMDTLEDAEDVDLADVIEQTLELTRVTAEAKDIRVHAKVDDDFIVWGDERLLLMCFQNLMTNAITYSPAGSHVGVGARRLGDVIEVSVADRGIGISESDQRRIFERFYRVDSARSRNTGGSGLGLSIVRHIIENHGGEIRVWSKPGSGSTFTVRLQSAEARLRGRDEATEGIRTIAAPSPAPDAAE</sequence>
<organism evidence="11 12">
    <name type="scientific">Gulosibacter faecalis</name>
    <dbReference type="NCBI Taxonomy" id="272240"/>
    <lineage>
        <taxon>Bacteria</taxon>
        <taxon>Bacillati</taxon>
        <taxon>Actinomycetota</taxon>
        <taxon>Actinomycetes</taxon>
        <taxon>Micrococcales</taxon>
        <taxon>Microbacteriaceae</taxon>
        <taxon>Gulosibacter</taxon>
    </lineage>
</organism>
<dbReference type="PANTHER" id="PTHR45453:SF1">
    <property type="entry name" value="PHOSPHATE REGULON SENSOR PROTEIN PHOR"/>
    <property type="match status" value="1"/>
</dbReference>
<keyword evidence="12" id="KW-1185">Reference proteome</keyword>
<dbReference type="Gene3D" id="3.30.565.10">
    <property type="entry name" value="Histidine kinase-like ATPase, C-terminal domain"/>
    <property type="match status" value="1"/>
</dbReference>
<dbReference type="SUPFAM" id="SSF55874">
    <property type="entry name" value="ATPase domain of HSP90 chaperone/DNA topoisomerase II/histidine kinase"/>
    <property type="match status" value="1"/>
</dbReference>
<keyword evidence="4" id="KW-0597">Phosphoprotein</keyword>
<evidence type="ECO:0000256" key="7">
    <source>
        <dbReference type="ARBA" id="ARBA00023012"/>
    </source>
</evidence>
<feature type="region of interest" description="Disordered" evidence="9">
    <location>
        <begin position="378"/>
        <end position="400"/>
    </location>
</feature>
<comment type="catalytic activity">
    <reaction evidence="1">
        <text>ATP + protein L-histidine = ADP + protein N-phospho-L-histidine.</text>
        <dbReference type="EC" id="2.7.13.3"/>
    </reaction>
</comment>
<dbReference type="SUPFAM" id="SSF47384">
    <property type="entry name" value="Homodimeric domain of signal transducing histidine kinase"/>
    <property type="match status" value="1"/>
</dbReference>
<dbReference type="InterPro" id="IPR003594">
    <property type="entry name" value="HATPase_dom"/>
</dbReference>
<dbReference type="InterPro" id="IPR005467">
    <property type="entry name" value="His_kinase_dom"/>
</dbReference>
<keyword evidence="5" id="KW-0808">Transferase</keyword>
<evidence type="ECO:0000256" key="8">
    <source>
        <dbReference type="ARBA" id="ARBA00039401"/>
    </source>
</evidence>
<evidence type="ECO:0000313" key="12">
    <source>
        <dbReference type="Proteomes" id="UP001597492"/>
    </source>
</evidence>
<dbReference type="PROSITE" id="PS50109">
    <property type="entry name" value="HIS_KIN"/>
    <property type="match status" value="1"/>
</dbReference>
<keyword evidence="6 11" id="KW-0418">Kinase</keyword>
<dbReference type="SMART" id="SM00387">
    <property type="entry name" value="HATPase_c"/>
    <property type="match status" value="1"/>
</dbReference>
<evidence type="ECO:0000256" key="5">
    <source>
        <dbReference type="ARBA" id="ARBA00022679"/>
    </source>
</evidence>
<dbReference type="Pfam" id="PF00512">
    <property type="entry name" value="HisKA"/>
    <property type="match status" value="1"/>
</dbReference>
<evidence type="ECO:0000256" key="1">
    <source>
        <dbReference type="ARBA" id="ARBA00000085"/>
    </source>
</evidence>
<dbReference type="PANTHER" id="PTHR45453">
    <property type="entry name" value="PHOSPHATE REGULON SENSOR PROTEIN PHOR"/>
    <property type="match status" value="1"/>
</dbReference>
<evidence type="ECO:0000256" key="6">
    <source>
        <dbReference type="ARBA" id="ARBA00022777"/>
    </source>
</evidence>
<dbReference type="PRINTS" id="PR00344">
    <property type="entry name" value="BCTRLSENSOR"/>
</dbReference>
<dbReference type="InterPro" id="IPR050351">
    <property type="entry name" value="BphY/WalK/GraS-like"/>
</dbReference>
<dbReference type="CDD" id="cd00075">
    <property type="entry name" value="HATPase"/>
    <property type="match status" value="1"/>
</dbReference>
<dbReference type="Proteomes" id="UP001597492">
    <property type="component" value="Unassembled WGS sequence"/>
</dbReference>
<reference evidence="12" key="1">
    <citation type="journal article" date="2019" name="Int. J. Syst. Evol. Microbiol.">
        <title>The Global Catalogue of Microorganisms (GCM) 10K type strain sequencing project: providing services to taxonomists for standard genome sequencing and annotation.</title>
        <authorList>
            <consortium name="The Broad Institute Genomics Platform"/>
            <consortium name="The Broad Institute Genome Sequencing Center for Infectious Disease"/>
            <person name="Wu L."/>
            <person name="Ma J."/>
        </authorList>
    </citation>
    <scope>NUCLEOTIDE SEQUENCE [LARGE SCALE GENOMIC DNA]</scope>
    <source>
        <strain evidence="12">TISTR 1514</strain>
    </source>
</reference>
<accession>A0ABW5UVR7</accession>
<dbReference type="InterPro" id="IPR036097">
    <property type="entry name" value="HisK_dim/P_sf"/>
</dbReference>
<keyword evidence="7" id="KW-0902">Two-component regulatory system</keyword>
<evidence type="ECO:0000313" key="11">
    <source>
        <dbReference type="EMBL" id="MFD2756969.1"/>
    </source>
</evidence>
<dbReference type="Pfam" id="PF02518">
    <property type="entry name" value="HATPase_c"/>
    <property type="match status" value="1"/>
</dbReference>
<proteinExistence type="predicted"/>
<dbReference type="EMBL" id="JBHUNE010000001">
    <property type="protein sequence ID" value="MFD2756969.1"/>
    <property type="molecule type" value="Genomic_DNA"/>
</dbReference>
<protein>
    <recommendedName>
        <fullName evidence="8">Sensor-like histidine kinase SenX3</fullName>
        <ecNumber evidence="3">2.7.13.3</ecNumber>
    </recommendedName>
</protein>
<comment type="subcellular location">
    <subcellularLocation>
        <location evidence="2">Cell membrane</location>
    </subcellularLocation>
</comment>
<name>A0ABW5UVR7_9MICO</name>
<gene>
    <name evidence="11" type="ORF">ACFSW7_01075</name>
</gene>
<dbReference type="InterPro" id="IPR036890">
    <property type="entry name" value="HATPase_C_sf"/>
</dbReference>
<evidence type="ECO:0000259" key="10">
    <source>
        <dbReference type="PROSITE" id="PS50109"/>
    </source>
</evidence>
<dbReference type="CDD" id="cd00082">
    <property type="entry name" value="HisKA"/>
    <property type="match status" value="1"/>
</dbReference>
<dbReference type="InterPro" id="IPR003661">
    <property type="entry name" value="HisK_dim/P_dom"/>
</dbReference>
<feature type="domain" description="Histidine kinase" evidence="10">
    <location>
        <begin position="157"/>
        <end position="373"/>
    </location>
</feature>
<dbReference type="Gene3D" id="1.10.287.130">
    <property type="match status" value="1"/>
</dbReference>
<evidence type="ECO:0000256" key="4">
    <source>
        <dbReference type="ARBA" id="ARBA00022553"/>
    </source>
</evidence>
<evidence type="ECO:0000256" key="3">
    <source>
        <dbReference type="ARBA" id="ARBA00012438"/>
    </source>
</evidence>
<dbReference type="RefSeq" id="WP_019618931.1">
    <property type="nucleotide sequence ID" value="NZ_JBHUNE010000001.1"/>
</dbReference>
<dbReference type="GO" id="GO:0016301">
    <property type="term" value="F:kinase activity"/>
    <property type="evidence" value="ECO:0007669"/>
    <property type="project" value="UniProtKB-KW"/>
</dbReference>
<dbReference type="EC" id="2.7.13.3" evidence="3"/>
<comment type="caution">
    <text evidence="11">The sequence shown here is derived from an EMBL/GenBank/DDBJ whole genome shotgun (WGS) entry which is preliminary data.</text>
</comment>
<evidence type="ECO:0000256" key="2">
    <source>
        <dbReference type="ARBA" id="ARBA00004236"/>
    </source>
</evidence>
<evidence type="ECO:0000256" key="9">
    <source>
        <dbReference type="SAM" id="MobiDB-lite"/>
    </source>
</evidence>
<dbReference type="SMART" id="SM00388">
    <property type="entry name" value="HisKA"/>
    <property type="match status" value="1"/>
</dbReference>
<dbReference type="InterPro" id="IPR004358">
    <property type="entry name" value="Sig_transdc_His_kin-like_C"/>
</dbReference>